<sequence length="108" mass="11321">MLDVNPLLTAVDRLADRLRSLPESRLRHNAGAAGLELARELAVRAQRLQAPGREARVMPEVGLFAVGDQVAVAGHDLAEALGGVPEPEGARGLEGALELVRACAGVVR</sequence>
<organism evidence="1 2">
    <name type="scientific">Streptomyces smaragdinus</name>
    <dbReference type="NCBI Taxonomy" id="2585196"/>
    <lineage>
        <taxon>Bacteria</taxon>
        <taxon>Bacillati</taxon>
        <taxon>Actinomycetota</taxon>
        <taxon>Actinomycetes</taxon>
        <taxon>Kitasatosporales</taxon>
        <taxon>Streptomycetaceae</taxon>
        <taxon>Streptomyces</taxon>
    </lineage>
</organism>
<dbReference type="OrthoDB" id="3854560at2"/>
<proteinExistence type="predicted"/>
<evidence type="ECO:0000313" key="2">
    <source>
        <dbReference type="Proteomes" id="UP000466345"/>
    </source>
</evidence>
<dbReference type="EMBL" id="WEGJ01000062">
    <property type="protein sequence ID" value="MQY16599.1"/>
    <property type="molecule type" value="Genomic_DNA"/>
</dbReference>
<dbReference type="AlphaFoldDB" id="A0A7K0CT04"/>
<gene>
    <name evidence="1" type="ORF">SRB5_68010</name>
</gene>
<comment type="caution">
    <text evidence="1">The sequence shown here is derived from an EMBL/GenBank/DDBJ whole genome shotgun (WGS) entry which is preliminary data.</text>
</comment>
<dbReference type="Proteomes" id="UP000466345">
    <property type="component" value="Unassembled WGS sequence"/>
</dbReference>
<evidence type="ECO:0000313" key="1">
    <source>
        <dbReference type="EMBL" id="MQY16599.1"/>
    </source>
</evidence>
<keyword evidence="2" id="KW-1185">Reference proteome</keyword>
<reference evidence="1 2" key="1">
    <citation type="submission" date="2019-10" db="EMBL/GenBank/DDBJ databases">
        <title>Streptomyces smaragdinus sp. nov. and Streptomyces fabii sp. nov., isolated from the gut of fungus growing-termite Macrotermes natalensis.</title>
        <authorList>
            <person name="Schwitalla J."/>
            <person name="Benndorf R."/>
            <person name="Martin K."/>
            <person name="De Beer W."/>
            <person name="Kaster A.-K."/>
            <person name="Vollmers J."/>
            <person name="Poulsen M."/>
            <person name="Beemelmanns C."/>
        </authorList>
    </citation>
    <scope>NUCLEOTIDE SEQUENCE [LARGE SCALE GENOMIC DNA]</scope>
    <source>
        <strain evidence="1 2">RB5</strain>
    </source>
</reference>
<name>A0A7K0CT04_9ACTN</name>
<protein>
    <submittedName>
        <fullName evidence="1">Uncharacterized protein</fullName>
    </submittedName>
</protein>
<accession>A0A7K0CT04</accession>
<dbReference type="RefSeq" id="WP_153457453.1">
    <property type="nucleotide sequence ID" value="NZ_WEGJ01000062.1"/>
</dbReference>